<comment type="caution">
    <text evidence="13">The sequence shown here is derived from an EMBL/GenBank/DDBJ whole genome shotgun (WGS) entry which is preliminary data.</text>
</comment>
<dbReference type="GO" id="GO:0000146">
    <property type="term" value="F:microfilament motor activity"/>
    <property type="evidence" value="ECO:0007669"/>
    <property type="project" value="TreeGrafter"/>
</dbReference>
<keyword evidence="5" id="KW-0547">Nucleotide-binding</keyword>
<protein>
    <recommendedName>
        <fullName evidence="12">Myosin motor domain-containing protein</fullName>
    </recommendedName>
</protein>
<keyword evidence="14" id="KW-1185">Reference proteome</keyword>
<dbReference type="GO" id="GO:0016459">
    <property type="term" value="C:myosin complex"/>
    <property type="evidence" value="ECO:0007669"/>
    <property type="project" value="UniProtKB-KW"/>
</dbReference>
<dbReference type="PANTHER" id="PTHR46256:SF1">
    <property type="entry name" value="MYOSIN-IIIB"/>
    <property type="match status" value="1"/>
</dbReference>
<evidence type="ECO:0000256" key="3">
    <source>
        <dbReference type="ARBA" id="ARBA00022490"/>
    </source>
</evidence>
<evidence type="ECO:0000313" key="14">
    <source>
        <dbReference type="Proteomes" id="UP000823561"/>
    </source>
</evidence>
<gene>
    <name evidence="13" type="ORF">AALO_G00044610</name>
</gene>
<dbReference type="GO" id="GO:0005524">
    <property type="term" value="F:ATP binding"/>
    <property type="evidence" value="ECO:0007669"/>
    <property type="project" value="UniProtKB-KW"/>
</dbReference>
<dbReference type="PANTHER" id="PTHR46256">
    <property type="entry name" value="AGAP011099-PA"/>
    <property type="match status" value="1"/>
</dbReference>
<dbReference type="GO" id="GO:0007605">
    <property type="term" value="P:sensory perception of sound"/>
    <property type="evidence" value="ECO:0007669"/>
    <property type="project" value="TreeGrafter"/>
</dbReference>
<evidence type="ECO:0000256" key="10">
    <source>
        <dbReference type="ARBA" id="ARBA00023273"/>
    </source>
</evidence>
<dbReference type="AlphaFoldDB" id="A0AAV6HCG3"/>
<accession>A0AAV6HCG3</accession>
<feature type="domain" description="Myosin motor" evidence="12">
    <location>
        <begin position="70"/>
        <end position="173"/>
    </location>
</feature>
<dbReference type="InterPro" id="IPR036961">
    <property type="entry name" value="Kinesin_motor_dom_sf"/>
</dbReference>
<evidence type="ECO:0000256" key="7">
    <source>
        <dbReference type="ARBA" id="ARBA00023123"/>
    </source>
</evidence>
<evidence type="ECO:0000259" key="12">
    <source>
        <dbReference type="PROSITE" id="PS51456"/>
    </source>
</evidence>
<dbReference type="GO" id="GO:0001917">
    <property type="term" value="C:photoreceptor inner segment"/>
    <property type="evidence" value="ECO:0007669"/>
    <property type="project" value="TreeGrafter"/>
</dbReference>
<dbReference type="GO" id="GO:0003779">
    <property type="term" value="F:actin binding"/>
    <property type="evidence" value="ECO:0007669"/>
    <property type="project" value="UniProtKB-KW"/>
</dbReference>
<proteinExistence type="inferred from homology"/>
<evidence type="ECO:0000256" key="4">
    <source>
        <dbReference type="ARBA" id="ARBA00022737"/>
    </source>
</evidence>
<evidence type="ECO:0000256" key="6">
    <source>
        <dbReference type="ARBA" id="ARBA00022840"/>
    </source>
</evidence>
<dbReference type="SUPFAM" id="SSF52540">
    <property type="entry name" value="P-loop containing nucleoside triphosphate hydrolases"/>
    <property type="match status" value="1"/>
</dbReference>
<evidence type="ECO:0000256" key="11">
    <source>
        <dbReference type="PROSITE-ProRule" id="PRU00782"/>
    </source>
</evidence>
<organism evidence="13 14">
    <name type="scientific">Alosa alosa</name>
    <name type="common">allis shad</name>
    <dbReference type="NCBI Taxonomy" id="278164"/>
    <lineage>
        <taxon>Eukaryota</taxon>
        <taxon>Metazoa</taxon>
        <taxon>Chordata</taxon>
        <taxon>Craniata</taxon>
        <taxon>Vertebrata</taxon>
        <taxon>Euteleostomi</taxon>
        <taxon>Actinopterygii</taxon>
        <taxon>Neopterygii</taxon>
        <taxon>Teleostei</taxon>
        <taxon>Clupei</taxon>
        <taxon>Clupeiformes</taxon>
        <taxon>Clupeoidei</taxon>
        <taxon>Clupeidae</taxon>
        <taxon>Alosa</taxon>
    </lineage>
</organism>
<evidence type="ECO:0000313" key="13">
    <source>
        <dbReference type="EMBL" id="KAG5283666.1"/>
    </source>
</evidence>
<sequence>MLRCLIKDFETRPSVTHLLEHPFIKQAHGHDSSLRKQLSALIKEQQEHGCRRRTRHERINTRKTLIIESSPDDDLVNLEVLDEETIISHLQRRYGELQIYTYVGDILIALNPFQSLSIYSPQFSKLYHGVKRSENPPHIFATADAAYQSMVTFSKDQQFATQRAPALRCFNIG</sequence>
<dbReference type="GO" id="GO:0004674">
    <property type="term" value="F:protein serine/threonine kinase activity"/>
    <property type="evidence" value="ECO:0007669"/>
    <property type="project" value="TreeGrafter"/>
</dbReference>
<dbReference type="EMBL" id="JADWDJ010000003">
    <property type="protein sequence ID" value="KAG5283666.1"/>
    <property type="molecule type" value="Genomic_DNA"/>
</dbReference>
<dbReference type="Pfam" id="PF00063">
    <property type="entry name" value="Myosin_head"/>
    <property type="match status" value="1"/>
</dbReference>
<dbReference type="Gene3D" id="1.10.510.10">
    <property type="entry name" value="Transferase(Phosphotransferase) domain 1"/>
    <property type="match status" value="1"/>
</dbReference>
<comment type="subcellular location">
    <subcellularLocation>
        <location evidence="2">Cell projection</location>
    </subcellularLocation>
    <subcellularLocation>
        <location evidence="1">Cytoplasm</location>
        <location evidence="1">Cytoskeleton</location>
    </subcellularLocation>
</comment>
<keyword evidence="3" id="KW-0963">Cytoplasm</keyword>
<keyword evidence="9" id="KW-0206">Cytoskeleton</keyword>
<comment type="similarity">
    <text evidence="11">Belongs to the TRAFAC class myosin-kinesin ATPase superfamily. Myosin family.</text>
</comment>
<reference evidence="13" key="1">
    <citation type="submission" date="2020-10" db="EMBL/GenBank/DDBJ databases">
        <title>Chromosome-scale genome assembly of the Allis shad, Alosa alosa.</title>
        <authorList>
            <person name="Margot Z."/>
            <person name="Christophe K."/>
            <person name="Cabau C."/>
            <person name="Louis A."/>
            <person name="Berthelot C."/>
            <person name="Parey E."/>
            <person name="Roest Crollius H."/>
            <person name="Montfort J."/>
            <person name="Robinson-Rechavi M."/>
            <person name="Bucao C."/>
            <person name="Bouchez O."/>
            <person name="Gislard M."/>
            <person name="Lluch J."/>
            <person name="Milhes M."/>
            <person name="Lampietro C."/>
            <person name="Lopez Roques C."/>
            <person name="Donnadieu C."/>
            <person name="Braasch I."/>
            <person name="Desvignes T."/>
            <person name="Postlethwait J."/>
            <person name="Bobe J."/>
            <person name="Guiguen Y."/>
        </authorList>
    </citation>
    <scope>NUCLEOTIDE SEQUENCE</scope>
    <source>
        <strain evidence="13">M-15738</strain>
        <tissue evidence="13">Blood</tissue>
    </source>
</reference>
<dbReference type="InterPro" id="IPR052409">
    <property type="entry name" value="Myosin-III_kinase_activity"/>
</dbReference>
<dbReference type="GO" id="GO:0032433">
    <property type="term" value="C:filopodium tip"/>
    <property type="evidence" value="ECO:0007669"/>
    <property type="project" value="TreeGrafter"/>
</dbReference>
<dbReference type="InterPro" id="IPR027417">
    <property type="entry name" value="P-loop_NTPase"/>
</dbReference>
<keyword evidence="7 11" id="KW-0518">Myosin</keyword>
<name>A0AAV6HCG3_9TELE</name>
<keyword evidence="10" id="KW-0966">Cell projection</keyword>
<evidence type="ECO:0000256" key="2">
    <source>
        <dbReference type="ARBA" id="ARBA00004316"/>
    </source>
</evidence>
<dbReference type="GO" id="GO:0030832">
    <property type="term" value="P:regulation of actin filament length"/>
    <property type="evidence" value="ECO:0007669"/>
    <property type="project" value="TreeGrafter"/>
</dbReference>
<dbReference type="PROSITE" id="PS51456">
    <property type="entry name" value="MYOSIN_MOTOR"/>
    <property type="match status" value="1"/>
</dbReference>
<dbReference type="Gene3D" id="3.40.850.10">
    <property type="entry name" value="Kinesin motor domain"/>
    <property type="match status" value="1"/>
</dbReference>
<keyword evidence="8" id="KW-0505">Motor protein</keyword>
<dbReference type="InterPro" id="IPR001609">
    <property type="entry name" value="Myosin_head_motor_dom-like"/>
</dbReference>
<evidence type="ECO:0000256" key="5">
    <source>
        <dbReference type="ARBA" id="ARBA00022741"/>
    </source>
</evidence>
<evidence type="ECO:0000256" key="8">
    <source>
        <dbReference type="ARBA" id="ARBA00023175"/>
    </source>
</evidence>
<keyword evidence="11" id="KW-0009">Actin-binding</keyword>
<evidence type="ECO:0000256" key="1">
    <source>
        <dbReference type="ARBA" id="ARBA00004245"/>
    </source>
</evidence>
<keyword evidence="4" id="KW-0677">Repeat</keyword>
<dbReference type="GO" id="GO:0051491">
    <property type="term" value="P:positive regulation of filopodium assembly"/>
    <property type="evidence" value="ECO:0007669"/>
    <property type="project" value="TreeGrafter"/>
</dbReference>
<evidence type="ECO:0000256" key="9">
    <source>
        <dbReference type="ARBA" id="ARBA00023212"/>
    </source>
</evidence>
<keyword evidence="6" id="KW-0067">ATP-binding</keyword>
<dbReference type="Proteomes" id="UP000823561">
    <property type="component" value="Chromosome 3"/>
</dbReference>
<dbReference type="GO" id="GO:0032426">
    <property type="term" value="C:stereocilium tip"/>
    <property type="evidence" value="ECO:0007669"/>
    <property type="project" value="TreeGrafter"/>
</dbReference>
<comment type="caution">
    <text evidence="11">Lacks conserved residue(s) required for the propagation of feature annotation.</text>
</comment>